<organism evidence="13 14">
    <name type="scientific">Proteiniclasticum aestuarii</name>
    <dbReference type="NCBI Taxonomy" id="2817862"/>
    <lineage>
        <taxon>Bacteria</taxon>
        <taxon>Bacillati</taxon>
        <taxon>Bacillota</taxon>
        <taxon>Clostridia</taxon>
        <taxon>Eubacteriales</taxon>
        <taxon>Clostridiaceae</taxon>
        <taxon>Proteiniclasticum</taxon>
    </lineage>
</organism>
<keyword evidence="7" id="KW-0598">Phosphotransferase system</keyword>
<evidence type="ECO:0000256" key="5">
    <source>
        <dbReference type="ARBA" id="ARBA00022597"/>
    </source>
</evidence>
<evidence type="ECO:0000256" key="10">
    <source>
        <dbReference type="ARBA" id="ARBA00030956"/>
    </source>
</evidence>
<name>A0A939HA37_9CLOT</name>
<dbReference type="PROSITE" id="PS00372">
    <property type="entry name" value="PTS_EIIA_TYPE_2_HIS"/>
    <property type="match status" value="1"/>
</dbReference>
<dbReference type="Proteomes" id="UP000664218">
    <property type="component" value="Unassembled WGS sequence"/>
</dbReference>
<feature type="domain" description="PTS EIIA type-2" evidence="12">
    <location>
        <begin position="3"/>
        <end position="142"/>
    </location>
</feature>
<dbReference type="EMBL" id="JAFNJU010000002">
    <property type="protein sequence ID" value="MBO1264187.1"/>
    <property type="molecule type" value="Genomic_DNA"/>
</dbReference>
<protein>
    <recommendedName>
        <fullName evidence="2">Mannitol-specific phosphotransferase enzyme IIA component</fullName>
    </recommendedName>
    <alternativeName>
        <fullName evidence="10">EIIA</fullName>
    </alternativeName>
    <alternativeName>
        <fullName evidence="11">EIII</fullName>
    </alternativeName>
    <alternativeName>
        <fullName evidence="9">PTS system mannitol-specific EIIA component</fullName>
    </alternativeName>
</protein>
<dbReference type="InterPro" id="IPR016152">
    <property type="entry name" value="PTrfase/Anion_transptr"/>
</dbReference>
<comment type="caution">
    <text evidence="13">The sequence shown here is derived from an EMBL/GenBank/DDBJ whole genome shotgun (WGS) entry which is preliminary data.</text>
</comment>
<reference evidence="13" key="1">
    <citation type="submission" date="2021-03" db="EMBL/GenBank/DDBJ databases">
        <title>Proteiniclasticum marinus sp. nov., isolated from tidal flat sediment.</title>
        <authorList>
            <person name="Namirimu T."/>
            <person name="Yang J.-A."/>
            <person name="Yang S.-H."/>
            <person name="Kim Y.-J."/>
            <person name="Kwon K.K."/>
        </authorList>
    </citation>
    <scope>NUCLEOTIDE SEQUENCE</scope>
    <source>
        <strain evidence="13">SCR006</strain>
    </source>
</reference>
<dbReference type="PANTHER" id="PTHR30181:SF2">
    <property type="entry name" value="PTS SYSTEM MANNITOL-SPECIFIC EIICBA COMPONENT"/>
    <property type="match status" value="1"/>
</dbReference>
<evidence type="ECO:0000256" key="4">
    <source>
        <dbReference type="ARBA" id="ARBA00022553"/>
    </source>
</evidence>
<dbReference type="InterPro" id="IPR002178">
    <property type="entry name" value="PTS_EIIA_type-2_dom"/>
</dbReference>
<dbReference type="RefSeq" id="WP_207598703.1">
    <property type="nucleotide sequence ID" value="NZ_JAFNJU010000002.1"/>
</dbReference>
<keyword evidence="8" id="KW-0418">Kinase</keyword>
<dbReference type="PROSITE" id="PS51094">
    <property type="entry name" value="PTS_EIIA_TYPE_2"/>
    <property type="match status" value="1"/>
</dbReference>
<dbReference type="GO" id="GO:0009401">
    <property type="term" value="P:phosphoenolpyruvate-dependent sugar phosphotransferase system"/>
    <property type="evidence" value="ECO:0007669"/>
    <property type="project" value="UniProtKB-KW"/>
</dbReference>
<evidence type="ECO:0000259" key="12">
    <source>
        <dbReference type="PROSITE" id="PS51094"/>
    </source>
</evidence>
<comment type="function">
    <text evidence="1">The phosphoenolpyruvate-dependent sugar phosphotransferase system (sugar PTS), a major carbohydrate active transport system, catalyzes the phosphorylation of incoming sugar substrates concomitantly with their translocation across the cell membrane. The enzyme II CmtAB PTS system is involved in D-mannitol transport.</text>
</comment>
<keyword evidence="6" id="KW-0808">Transferase</keyword>
<dbReference type="CDD" id="cd00211">
    <property type="entry name" value="PTS_IIA_fru"/>
    <property type="match status" value="1"/>
</dbReference>
<keyword evidence="4" id="KW-0597">Phosphoprotein</keyword>
<evidence type="ECO:0000256" key="6">
    <source>
        <dbReference type="ARBA" id="ARBA00022679"/>
    </source>
</evidence>
<dbReference type="GO" id="GO:0005886">
    <property type="term" value="C:plasma membrane"/>
    <property type="evidence" value="ECO:0007669"/>
    <property type="project" value="TreeGrafter"/>
</dbReference>
<evidence type="ECO:0000256" key="2">
    <source>
        <dbReference type="ARBA" id="ARBA00014783"/>
    </source>
</evidence>
<accession>A0A939HA37</accession>
<dbReference type="PANTHER" id="PTHR30181">
    <property type="entry name" value="MANNITOL PERMEASE IIC COMPONENT"/>
    <property type="match status" value="1"/>
</dbReference>
<evidence type="ECO:0000256" key="1">
    <source>
        <dbReference type="ARBA" id="ARBA00002434"/>
    </source>
</evidence>
<evidence type="ECO:0000256" key="11">
    <source>
        <dbReference type="ARBA" id="ARBA00030962"/>
    </source>
</evidence>
<keyword evidence="3" id="KW-0813">Transport</keyword>
<evidence type="ECO:0000313" key="14">
    <source>
        <dbReference type="Proteomes" id="UP000664218"/>
    </source>
</evidence>
<dbReference type="SUPFAM" id="SSF55804">
    <property type="entry name" value="Phoshotransferase/anion transport protein"/>
    <property type="match status" value="1"/>
</dbReference>
<dbReference type="InterPro" id="IPR050893">
    <property type="entry name" value="Sugar_PTS"/>
</dbReference>
<sequence>MSTILKVENIRLNEKFDSKYDAIKMAGELLVAGGYVNAHYIEEMVKREDLSTTYIGNDIAIPHGTESAKNDVLDSGISVIQVPEGVDFNGDKARVVFGIAGKNNTHLEILANIAVFCSDMDNVEKLVKAETKEEIMDLLGGI</sequence>
<evidence type="ECO:0000256" key="8">
    <source>
        <dbReference type="ARBA" id="ARBA00022777"/>
    </source>
</evidence>
<evidence type="ECO:0000256" key="7">
    <source>
        <dbReference type="ARBA" id="ARBA00022683"/>
    </source>
</evidence>
<dbReference type="Pfam" id="PF00359">
    <property type="entry name" value="PTS_EIIA_2"/>
    <property type="match status" value="1"/>
</dbReference>
<dbReference type="GO" id="GO:0090563">
    <property type="term" value="F:protein-phosphocysteine-sugar phosphotransferase activity"/>
    <property type="evidence" value="ECO:0007669"/>
    <property type="project" value="TreeGrafter"/>
</dbReference>
<gene>
    <name evidence="13" type="ORF">J3A84_03900</name>
</gene>
<dbReference type="GO" id="GO:0016301">
    <property type="term" value="F:kinase activity"/>
    <property type="evidence" value="ECO:0007669"/>
    <property type="project" value="UniProtKB-KW"/>
</dbReference>
<evidence type="ECO:0000256" key="9">
    <source>
        <dbReference type="ARBA" id="ARBA00029908"/>
    </source>
</evidence>
<keyword evidence="5 13" id="KW-0762">Sugar transport</keyword>
<evidence type="ECO:0000313" key="13">
    <source>
        <dbReference type="EMBL" id="MBO1264187.1"/>
    </source>
</evidence>
<proteinExistence type="predicted"/>
<keyword evidence="14" id="KW-1185">Reference proteome</keyword>
<dbReference type="AlphaFoldDB" id="A0A939HA37"/>
<dbReference type="Gene3D" id="3.40.930.10">
    <property type="entry name" value="Mannitol-specific EII, Chain A"/>
    <property type="match status" value="1"/>
</dbReference>
<evidence type="ECO:0000256" key="3">
    <source>
        <dbReference type="ARBA" id="ARBA00022448"/>
    </source>
</evidence>